<evidence type="ECO:0000256" key="9">
    <source>
        <dbReference type="ARBA" id="ARBA00023128"/>
    </source>
</evidence>
<evidence type="ECO:0000256" key="1">
    <source>
        <dbReference type="ARBA" id="ARBA00004443"/>
    </source>
</evidence>
<dbReference type="Gene3D" id="1.25.40.40">
    <property type="entry name" value="Cytochrome c oxidase, subunit Va/VI"/>
    <property type="match status" value="1"/>
</dbReference>
<dbReference type="InterPro" id="IPR003204">
    <property type="entry name" value="Cyt_c_oxidase_su5A/6"/>
</dbReference>
<keyword evidence="7 13" id="KW-0809">Transit peptide</keyword>
<sequence>MSLFRLASRTRLSARPTAFTIPRRTPCAALRPTTAVYNFATTTRRRAGDPDPSDPHHEESFEEFTARYEKEFDEVQDVFELQRNLNNAFAYDLVPSPTVITAALRAARRVNDFPTAVRVFEGIKAKVENKMQYEEYLKELEPVREELGISLKEAMYPDNK</sequence>
<dbReference type="CDD" id="cd00923">
    <property type="entry name" value="Cyt_c_Oxidase_Va"/>
    <property type="match status" value="1"/>
</dbReference>
<dbReference type="PANTHER" id="PTHR14200:SF11">
    <property type="entry name" value="CYTOCHROME C OXIDASE SUBUNIT 5A, MITOCHONDRIAL"/>
    <property type="match status" value="1"/>
</dbReference>
<evidence type="ECO:0000256" key="11">
    <source>
        <dbReference type="ARBA" id="ARBA00070174"/>
    </source>
</evidence>
<dbReference type="GO" id="GO:0006123">
    <property type="term" value="P:mitochondrial electron transport, cytochrome c to oxygen"/>
    <property type="evidence" value="ECO:0007669"/>
    <property type="project" value="UniProtKB-UniRule"/>
</dbReference>
<name>A0A9P4NLX4_9PEZI</name>
<dbReference type="GO" id="GO:0045277">
    <property type="term" value="C:respiratory chain complex IV"/>
    <property type="evidence" value="ECO:0007669"/>
    <property type="project" value="UniProtKB-UniRule"/>
</dbReference>
<comment type="caution">
    <text evidence="15">The sequence shown here is derived from an EMBL/GenBank/DDBJ whole genome shotgun (WGS) entry which is preliminary data.</text>
</comment>
<comment type="function">
    <text evidence="13">Component of the cytochrome c oxidase, the last enzyme in the mitochondrial electron transport chain which drives oxidative phosphorylation. The respiratory chain contains 3 multisubunit complexes succinate dehydrogenase (complex II, CII), ubiquinol-cytochrome c oxidoreductase (cytochrome b-c1 complex, complex III, CIII) and cytochrome c oxidase (complex IV, CIV), that cooperate to transfer electrons derived from NADH and succinate to molecular oxygen, creating an electrochemical gradient over the inner membrane that drives transmembrane transport and the ATP synthase. Cytochrome c oxidase is the component of the respiratory chain that catalyzes the reduction of oxygen to water. Electrons originating from reduced cytochrome c in the intermembrane space (IMS) are transferred via the dinuclear copper A center (CU(A)) of subunit 2 and heme A of subunit 1 to the active site in subunit 1, a binuclear center (BNC) formed by heme A3 and copper B (CU(B)). The BNC reduces molecular oxygen to 2 water molecules using 4 electrons from cytochrome c in the IMS and 4 protons from the mitochondrial matrix.</text>
</comment>
<comment type="subunit">
    <text evidence="13">Component of the cytochrome c oxidase (complex IV, CIV), a multisubunit enzyme composed of a catalytic core of 3 subunits and several supernumerary subunits.</text>
</comment>
<dbReference type="EMBL" id="MU007059">
    <property type="protein sequence ID" value="KAF2427569.1"/>
    <property type="molecule type" value="Genomic_DNA"/>
</dbReference>
<keyword evidence="16" id="KW-1185">Reference proteome</keyword>
<organism evidence="15 16">
    <name type="scientific">Tothia fuscella</name>
    <dbReference type="NCBI Taxonomy" id="1048955"/>
    <lineage>
        <taxon>Eukaryota</taxon>
        <taxon>Fungi</taxon>
        <taxon>Dikarya</taxon>
        <taxon>Ascomycota</taxon>
        <taxon>Pezizomycotina</taxon>
        <taxon>Dothideomycetes</taxon>
        <taxon>Pleosporomycetidae</taxon>
        <taxon>Venturiales</taxon>
        <taxon>Cylindrosympodiaceae</taxon>
        <taxon>Tothia</taxon>
    </lineage>
</organism>
<proteinExistence type="inferred from homology"/>
<dbReference type="Pfam" id="PF02284">
    <property type="entry name" value="COX5A"/>
    <property type="match status" value="1"/>
</dbReference>
<evidence type="ECO:0000256" key="12">
    <source>
        <dbReference type="ARBA" id="ARBA00082700"/>
    </source>
</evidence>
<keyword evidence="4 13" id="KW-0349">Heme</keyword>
<feature type="compositionally biased region" description="Basic and acidic residues" evidence="14">
    <location>
        <begin position="46"/>
        <end position="62"/>
    </location>
</feature>
<keyword evidence="9 13" id="KW-0496">Mitochondrion</keyword>
<comment type="subcellular location">
    <subcellularLocation>
        <location evidence="1 13">Mitochondrion inner membrane</location>
        <topology evidence="1 13">Peripheral membrane protein</topology>
        <orientation evidence="1 13">Matrix side</orientation>
    </subcellularLocation>
</comment>
<evidence type="ECO:0000256" key="3">
    <source>
        <dbReference type="ARBA" id="ARBA00007972"/>
    </source>
</evidence>
<evidence type="ECO:0000256" key="10">
    <source>
        <dbReference type="ARBA" id="ARBA00023136"/>
    </source>
</evidence>
<dbReference type="OrthoDB" id="5778907at2759"/>
<evidence type="ECO:0000256" key="8">
    <source>
        <dbReference type="ARBA" id="ARBA00023004"/>
    </source>
</evidence>
<accession>A0A9P4NLX4</accession>
<dbReference type="PANTHER" id="PTHR14200">
    <property type="entry name" value="CYTOCHROME C OXIDASE POLYPEPTIDE"/>
    <property type="match status" value="1"/>
</dbReference>
<feature type="region of interest" description="Disordered" evidence="14">
    <location>
        <begin position="43"/>
        <end position="62"/>
    </location>
</feature>
<keyword evidence="8 13" id="KW-0408">Iron</keyword>
<dbReference type="Proteomes" id="UP000800235">
    <property type="component" value="Unassembled WGS sequence"/>
</dbReference>
<dbReference type="FunFam" id="1.25.40.40:FF:000001">
    <property type="entry name" value="Cytochrome c oxidase subunit VI"/>
    <property type="match status" value="1"/>
</dbReference>
<dbReference type="SUPFAM" id="SSF48479">
    <property type="entry name" value="Cytochrome c oxidase subunit E"/>
    <property type="match status" value="1"/>
</dbReference>
<reference evidence="15" key="1">
    <citation type="journal article" date="2020" name="Stud. Mycol.">
        <title>101 Dothideomycetes genomes: a test case for predicting lifestyles and emergence of pathogens.</title>
        <authorList>
            <person name="Haridas S."/>
            <person name="Albert R."/>
            <person name="Binder M."/>
            <person name="Bloem J."/>
            <person name="Labutti K."/>
            <person name="Salamov A."/>
            <person name="Andreopoulos B."/>
            <person name="Baker S."/>
            <person name="Barry K."/>
            <person name="Bills G."/>
            <person name="Bluhm B."/>
            <person name="Cannon C."/>
            <person name="Castanera R."/>
            <person name="Culley D."/>
            <person name="Daum C."/>
            <person name="Ezra D."/>
            <person name="Gonzalez J."/>
            <person name="Henrissat B."/>
            <person name="Kuo A."/>
            <person name="Liang C."/>
            <person name="Lipzen A."/>
            <person name="Lutzoni F."/>
            <person name="Magnuson J."/>
            <person name="Mondo S."/>
            <person name="Nolan M."/>
            <person name="Ohm R."/>
            <person name="Pangilinan J."/>
            <person name="Park H.-J."/>
            <person name="Ramirez L."/>
            <person name="Alfaro M."/>
            <person name="Sun H."/>
            <person name="Tritt A."/>
            <person name="Yoshinaga Y."/>
            <person name="Zwiers L.-H."/>
            <person name="Turgeon B."/>
            <person name="Goodwin S."/>
            <person name="Spatafora J."/>
            <person name="Crous P."/>
            <person name="Grigoriev I."/>
        </authorList>
    </citation>
    <scope>NUCLEOTIDE SEQUENCE</scope>
    <source>
        <strain evidence="15">CBS 130266</strain>
    </source>
</reference>
<comment type="pathway">
    <text evidence="2 13">Energy metabolism; oxidative phosphorylation.</text>
</comment>
<comment type="similarity">
    <text evidence="3 13">Belongs to the cytochrome c oxidase subunit 5A family.</text>
</comment>
<evidence type="ECO:0000313" key="15">
    <source>
        <dbReference type="EMBL" id="KAF2427569.1"/>
    </source>
</evidence>
<evidence type="ECO:0000256" key="13">
    <source>
        <dbReference type="RuleBase" id="RU368103"/>
    </source>
</evidence>
<keyword evidence="5 13" id="KW-0479">Metal-binding</keyword>
<gene>
    <name evidence="15" type="ORF">EJ08DRAFT_615890</name>
</gene>
<evidence type="ECO:0000256" key="7">
    <source>
        <dbReference type="ARBA" id="ARBA00022946"/>
    </source>
</evidence>
<dbReference type="AlphaFoldDB" id="A0A9P4NLX4"/>
<dbReference type="GO" id="GO:0046872">
    <property type="term" value="F:metal ion binding"/>
    <property type="evidence" value="ECO:0007669"/>
    <property type="project" value="UniProtKB-UniRule"/>
</dbReference>
<protein>
    <recommendedName>
        <fullName evidence="11 13">Cytochrome c oxidase subunit 6, mitochondrial</fullName>
    </recommendedName>
    <alternativeName>
        <fullName evidence="12 13">Cytochrome c oxidase polypeptide VI</fullName>
    </alternativeName>
</protein>
<dbReference type="InterPro" id="IPR036545">
    <property type="entry name" value="Cyt_c_oxidase_su5A/6_sf"/>
</dbReference>
<evidence type="ECO:0000313" key="16">
    <source>
        <dbReference type="Proteomes" id="UP000800235"/>
    </source>
</evidence>
<evidence type="ECO:0000256" key="2">
    <source>
        <dbReference type="ARBA" id="ARBA00004673"/>
    </source>
</evidence>
<dbReference type="GO" id="GO:0005743">
    <property type="term" value="C:mitochondrial inner membrane"/>
    <property type="evidence" value="ECO:0007669"/>
    <property type="project" value="UniProtKB-SubCell"/>
</dbReference>
<evidence type="ECO:0000256" key="4">
    <source>
        <dbReference type="ARBA" id="ARBA00022617"/>
    </source>
</evidence>
<keyword evidence="10 13" id="KW-0472">Membrane</keyword>
<keyword evidence="6 13" id="KW-0999">Mitochondrion inner membrane</keyword>
<evidence type="ECO:0000256" key="6">
    <source>
        <dbReference type="ARBA" id="ARBA00022792"/>
    </source>
</evidence>
<evidence type="ECO:0000256" key="14">
    <source>
        <dbReference type="SAM" id="MobiDB-lite"/>
    </source>
</evidence>
<evidence type="ECO:0000256" key="5">
    <source>
        <dbReference type="ARBA" id="ARBA00022723"/>
    </source>
</evidence>